<evidence type="ECO:0000313" key="1">
    <source>
        <dbReference type="EMBL" id="SVC57882.1"/>
    </source>
</evidence>
<gene>
    <name evidence="1" type="ORF">METZ01_LOCUS310736</name>
</gene>
<sequence>MRDGAQTINKLRFGGSVRKYKFKLNKLVSDRLYANIGGKKSWQIDDCFFVENRLDEIGSQIYGF</sequence>
<reference evidence="1" key="1">
    <citation type="submission" date="2018-05" db="EMBL/GenBank/DDBJ databases">
        <authorList>
            <person name="Lanie J.A."/>
            <person name="Ng W.-L."/>
            <person name="Kazmierczak K.M."/>
            <person name="Andrzejewski T.M."/>
            <person name="Davidsen T.M."/>
            <person name="Wayne K.J."/>
            <person name="Tettelin H."/>
            <person name="Glass J.I."/>
            <person name="Rusch D."/>
            <person name="Podicherti R."/>
            <person name="Tsui H.-C.T."/>
            <person name="Winkler M.E."/>
        </authorList>
    </citation>
    <scope>NUCLEOTIDE SEQUENCE</scope>
</reference>
<proteinExistence type="predicted"/>
<organism evidence="1">
    <name type="scientific">marine metagenome</name>
    <dbReference type="NCBI Taxonomy" id="408172"/>
    <lineage>
        <taxon>unclassified sequences</taxon>
        <taxon>metagenomes</taxon>
        <taxon>ecological metagenomes</taxon>
    </lineage>
</organism>
<dbReference type="EMBL" id="UINC01098962">
    <property type="protein sequence ID" value="SVC57882.1"/>
    <property type="molecule type" value="Genomic_DNA"/>
</dbReference>
<dbReference type="AlphaFoldDB" id="A0A382NDR5"/>
<accession>A0A382NDR5</accession>
<name>A0A382NDR5_9ZZZZ</name>
<protein>
    <submittedName>
        <fullName evidence="1">Uncharacterized protein</fullName>
    </submittedName>
</protein>